<reference evidence="2 3" key="1">
    <citation type="submission" date="2021-06" db="EMBL/GenBank/DDBJ databases">
        <authorList>
            <person name="Kallberg Y."/>
            <person name="Tangrot J."/>
            <person name="Rosling A."/>
        </authorList>
    </citation>
    <scope>NUCLEOTIDE SEQUENCE [LARGE SCALE GENOMIC DNA]</scope>
    <source>
        <strain evidence="2 3">120-4 pot B 10/14</strain>
    </source>
</reference>
<evidence type="ECO:0000313" key="2">
    <source>
        <dbReference type="EMBL" id="CAG8830983.1"/>
    </source>
</evidence>
<organism evidence="2 3">
    <name type="scientific">Gigaspora margarita</name>
    <dbReference type="NCBI Taxonomy" id="4874"/>
    <lineage>
        <taxon>Eukaryota</taxon>
        <taxon>Fungi</taxon>
        <taxon>Fungi incertae sedis</taxon>
        <taxon>Mucoromycota</taxon>
        <taxon>Glomeromycotina</taxon>
        <taxon>Glomeromycetes</taxon>
        <taxon>Diversisporales</taxon>
        <taxon>Gigasporaceae</taxon>
        <taxon>Gigaspora</taxon>
    </lineage>
</organism>
<keyword evidence="1" id="KW-0472">Membrane</keyword>
<comment type="caution">
    <text evidence="2">The sequence shown here is derived from an EMBL/GenBank/DDBJ whole genome shotgun (WGS) entry which is preliminary data.</text>
</comment>
<dbReference type="EMBL" id="CAJVQB010043178">
    <property type="protein sequence ID" value="CAG8830983.1"/>
    <property type="molecule type" value="Genomic_DNA"/>
</dbReference>
<accession>A0ABN7WI79</accession>
<keyword evidence="3" id="KW-1185">Reference proteome</keyword>
<evidence type="ECO:0000313" key="3">
    <source>
        <dbReference type="Proteomes" id="UP000789901"/>
    </source>
</evidence>
<feature type="non-terminal residue" evidence="2">
    <location>
        <position position="1"/>
    </location>
</feature>
<proteinExistence type="predicted"/>
<gene>
    <name evidence="2" type="ORF">GMARGA_LOCUS30515</name>
</gene>
<dbReference type="Proteomes" id="UP000789901">
    <property type="component" value="Unassembled WGS sequence"/>
</dbReference>
<protein>
    <submittedName>
        <fullName evidence="2">7694_t:CDS:1</fullName>
    </submittedName>
</protein>
<feature type="transmembrane region" description="Helical" evidence="1">
    <location>
        <begin position="21"/>
        <end position="48"/>
    </location>
</feature>
<sequence length="103" mass="11987">RSKTMKEPKMVVSDRNICKDYCEVMGLVALLAEIDALISCLVGLAYFFSEYVDFLATVLREHLEYNFMKLSKDYRVKRICKALVKEYKKIKTKVAYDLLIFSA</sequence>
<evidence type="ECO:0000256" key="1">
    <source>
        <dbReference type="SAM" id="Phobius"/>
    </source>
</evidence>
<name>A0ABN7WI79_GIGMA</name>
<keyword evidence="1" id="KW-1133">Transmembrane helix</keyword>
<keyword evidence="1" id="KW-0812">Transmembrane</keyword>